<keyword evidence="2" id="KW-1185">Reference proteome</keyword>
<dbReference type="AlphaFoldDB" id="A0A803KUR1"/>
<protein>
    <submittedName>
        <fullName evidence="1">Uncharacterized protein</fullName>
    </submittedName>
</protein>
<evidence type="ECO:0000313" key="1">
    <source>
        <dbReference type="EnsemblPlants" id="AUR62002769-RA:cds"/>
    </source>
</evidence>
<reference evidence="1" key="2">
    <citation type="submission" date="2021-03" db="UniProtKB">
        <authorList>
            <consortium name="EnsemblPlants"/>
        </authorList>
    </citation>
    <scope>IDENTIFICATION</scope>
</reference>
<dbReference type="SUPFAM" id="SSF52343">
    <property type="entry name" value="Ferredoxin reductase-like, C-terminal NADP-linked domain"/>
    <property type="match status" value="1"/>
</dbReference>
<reference evidence="1" key="1">
    <citation type="journal article" date="2017" name="Nature">
        <title>The genome of Chenopodium quinoa.</title>
        <authorList>
            <person name="Jarvis D.E."/>
            <person name="Ho Y.S."/>
            <person name="Lightfoot D.J."/>
            <person name="Schmoeckel S.M."/>
            <person name="Li B."/>
            <person name="Borm T.J.A."/>
            <person name="Ohyanagi H."/>
            <person name="Mineta K."/>
            <person name="Michell C.T."/>
            <person name="Saber N."/>
            <person name="Kharbatia N.M."/>
            <person name="Rupper R.R."/>
            <person name="Sharp A.R."/>
            <person name="Dally N."/>
            <person name="Boughton B.A."/>
            <person name="Woo Y.H."/>
            <person name="Gao G."/>
            <person name="Schijlen E.G.W.M."/>
            <person name="Guo X."/>
            <person name="Momin A.A."/>
            <person name="Negrao S."/>
            <person name="Al-Babili S."/>
            <person name="Gehring C."/>
            <person name="Roessner U."/>
            <person name="Jung C."/>
            <person name="Murphy K."/>
            <person name="Arold S.T."/>
            <person name="Gojobori T."/>
            <person name="van der Linden C.G."/>
            <person name="van Loo E.N."/>
            <person name="Jellen E.N."/>
            <person name="Maughan P.J."/>
            <person name="Tester M."/>
        </authorList>
    </citation>
    <scope>NUCLEOTIDE SEQUENCE [LARGE SCALE GENOMIC DNA]</scope>
    <source>
        <strain evidence="1">cv. PI 614886</strain>
    </source>
</reference>
<proteinExistence type="predicted"/>
<organism evidence="1 2">
    <name type="scientific">Chenopodium quinoa</name>
    <name type="common">Quinoa</name>
    <dbReference type="NCBI Taxonomy" id="63459"/>
    <lineage>
        <taxon>Eukaryota</taxon>
        <taxon>Viridiplantae</taxon>
        <taxon>Streptophyta</taxon>
        <taxon>Embryophyta</taxon>
        <taxon>Tracheophyta</taxon>
        <taxon>Spermatophyta</taxon>
        <taxon>Magnoliopsida</taxon>
        <taxon>eudicotyledons</taxon>
        <taxon>Gunneridae</taxon>
        <taxon>Pentapetalae</taxon>
        <taxon>Caryophyllales</taxon>
        <taxon>Chenopodiaceae</taxon>
        <taxon>Chenopodioideae</taxon>
        <taxon>Atripliceae</taxon>
        <taxon>Chenopodium</taxon>
    </lineage>
</organism>
<dbReference type="EnsemblPlants" id="AUR62002769-RA">
    <property type="protein sequence ID" value="AUR62002769-RA:cds"/>
    <property type="gene ID" value="AUR62002769"/>
</dbReference>
<sequence>MDKKAVDYVLKDSKRKYAEKAKAQAPTIIIDDVSLPPYPSTSQEHGPSCILLVDVLCTSNWQHIAGGTSVTPMLQVIEAILKNPDDKAQDKLNLK</sequence>
<dbReference type="InterPro" id="IPR039261">
    <property type="entry name" value="FNR_nucleotide-bd"/>
</dbReference>
<accession>A0A803KUR1</accession>
<dbReference type="Proteomes" id="UP000596660">
    <property type="component" value="Unplaced"/>
</dbReference>
<evidence type="ECO:0000313" key="2">
    <source>
        <dbReference type="Proteomes" id="UP000596660"/>
    </source>
</evidence>
<name>A0A803KUR1_CHEQI</name>
<dbReference type="Gramene" id="AUR62002769-RA">
    <property type="protein sequence ID" value="AUR62002769-RA:cds"/>
    <property type="gene ID" value="AUR62002769"/>
</dbReference>